<reference evidence="1" key="1">
    <citation type="submission" date="2018-03" db="EMBL/GenBank/DDBJ databases">
        <authorList>
            <consortium name="Urmite Genomes"/>
        </authorList>
    </citation>
    <scope>NUCLEOTIDE SEQUENCE [LARGE SCALE GENOMIC DNA]</scope>
    <source>
        <strain evidence="1">IHUMI-S29</strain>
    </source>
</reference>
<sequence>MSYFNQHIRVFPEDGRACYRCWAPLLAHEKGNYCEHRSICDQMEKDFVIRKDWYNGEVCVHYCWSGTWFALTMENEETWVRCAKGCGREGPLINYSYGMCGECHKNAKPKKNPISTVLERQLAFLENYTG</sequence>
<dbReference type="EMBL" id="LT994652">
    <property type="protein sequence ID" value="SPN78836.1"/>
    <property type="molecule type" value="Genomic_DNA"/>
</dbReference>
<proteinExistence type="predicted"/>
<organism evidence="1">
    <name type="scientific">Cedratvirus Zaza IHUMI</name>
    <dbReference type="NCBI Taxonomy" id="2126979"/>
    <lineage>
        <taxon>Viruses</taxon>
        <taxon>Pithoviruses</taxon>
    </lineage>
</organism>
<accession>A0A2R8FD43</accession>
<protein>
    <submittedName>
        <fullName evidence="1">Uncharacterized protein</fullName>
    </submittedName>
</protein>
<evidence type="ECO:0000313" key="1">
    <source>
        <dbReference type="EMBL" id="SPN78836.1"/>
    </source>
</evidence>
<dbReference type="Proteomes" id="UP000270547">
    <property type="component" value="Segment"/>
</dbReference>
<name>A0A2R8FD43_9VIRU</name>
<gene>
    <name evidence="1" type="ORF">ZAZAV_34</name>
</gene>